<proteinExistence type="predicted"/>
<dbReference type="EMBL" id="FWZT01000013">
    <property type="protein sequence ID" value="SMF44315.1"/>
    <property type="molecule type" value="Genomic_DNA"/>
</dbReference>
<sequence length="297" mass="33305">MKRLFLIIPRLTVSDANALSSSLTIGFPAITAWLGFVHKMERELRREHIEISFPNLGIVIHDFDLAVFKGVGDYNNSIVGKAYPLSKEGERSSFIEEARCNLNVSLAIECQYAGSRPFSEIGEIVQHILHSKMKLAGGDIQKSQSPYLVGIEDNEEGYMSIIGKIPFGFIPIERRDLLKNVAAEDNLDELLDSLAVSNFSEIDADEDAEKRVSWNSKRKHPGWIVPLVTGYQGLGQLYDAGETLNTRDSSTPHRFVESIVTLGEFVSPYSLSSIDDMLWSYDYDSENSQYLCRNQSV</sequence>
<dbReference type="AlphaFoldDB" id="A0A1Y6C3Z3"/>
<accession>A0A1Y6C3Z3</accession>
<name>A0A1Y6C3Z3_9BACT</name>
<reference evidence="2" key="1">
    <citation type="submission" date="2017-04" db="EMBL/GenBank/DDBJ databases">
        <authorList>
            <person name="Varghese N."/>
            <person name="Submissions S."/>
        </authorList>
    </citation>
    <scope>NUCLEOTIDE SEQUENCE [LARGE SCALE GENOMIC DNA]</scope>
    <source>
        <strain evidence="2">RKEM611</strain>
    </source>
</reference>
<dbReference type="NCBIfam" id="TIGR02565">
    <property type="entry name" value="cas_Csy2"/>
    <property type="match status" value="1"/>
</dbReference>
<protein>
    <submittedName>
        <fullName evidence="1">CRISPR-associated protein, Csy2 family</fullName>
    </submittedName>
</protein>
<organism evidence="1 2">
    <name type="scientific">Pseudobacteriovorax antillogorgiicola</name>
    <dbReference type="NCBI Taxonomy" id="1513793"/>
    <lineage>
        <taxon>Bacteria</taxon>
        <taxon>Pseudomonadati</taxon>
        <taxon>Bdellovibrionota</taxon>
        <taxon>Oligoflexia</taxon>
        <taxon>Oligoflexales</taxon>
        <taxon>Pseudobacteriovoracaceae</taxon>
        <taxon>Pseudobacteriovorax</taxon>
    </lineage>
</organism>
<evidence type="ECO:0000313" key="2">
    <source>
        <dbReference type="Proteomes" id="UP000192907"/>
    </source>
</evidence>
<evidence type="ECO:0000313" key="1">
    <source>
        <dbReference type="EMBL" id="SMF44315.1"/>
    </source>
</evidence>
<dbReference type="STRING" id="1513793.SAMN06296036_113126"/>
<dbReference type="InterPro" id="IPR013398">
    <property type="entry name" value="CRISPR-assoc_prot_Csy2"/>
</dbReference>
<dbReference type="RefSeq" id="WP_159455446.1">
    <property type="nucleotide sequence ID" value="NZ_FWZT01000013.1"/>
</dbReference>
<dbReference type="Pfam" id="PF09614">
    <property type="entry name" value="Cas_Csy2"/>
    <property type="match status" value="1"/>
</dbReference>
<gene>
    <name evidence="1" type="ORF">SAMN06296036_113126</name>
</gene>
<dbReference type="CDD" id="cd09736">
    <property type="entry name" value="Csy2_I-F"/>
    <property type="match status" value="1"/>
</dbReference>
<keyword evidence="2" id="KW-1185">Reference proteome</keyword>
<dbReference type="Proteomes" id="UP000192907">
    <property type="component" value="Unassembled WGS sequence"/>
</dbReference>